<gene>
    <name evidence="2" type="ORF">V4C55_42515</name>
</gene>
<dbReference type="RefSeq" id="WP_201647845.1">
    <property type="nucleotide sequence ID" value="NZ_CAJHCS010000001.1"/>
</dbReference>
<reference evidence="2 3" key="1">
    <citation type="submission" date="2024-01" db="EMBL/GenBank/DDBJ databases">
        <title>The diversity of rhizobia nodulating Mimosa spp. in eleven states of Brazil covering several biomes is determined by host plant, location, and edaphic factors.</title>
        <authorList>
            <person name="Rouws L."/>
            <person name="Barauna A."/>
            <person name="Beukes C."/>
            <person name="De Faria S.M."/>
            <person name="Gross E."/>
            <person name="Dos Reis Junior F.B."/>
            <person name="Simon M."/>
            <person name="Maluk M."/>
            <person name="Odee D.W."/>
            <person name="Kenicer G."/>
            <person name="Young J.P.W."/>
            <person name="Reis V.M."/>
            <person name="Zilli J."/>
            <person name="James E.K."/>
        </authorList>
    </citation>
    <scope>NUCLEOTIDE SEQUENCE [LARGE SCALE GENOMIC DNA]</scope>
    <source>
        <strain evidence="2 3">JPY77</strain>
    </source>
</reference>
<proteinExistence type="predicted"/>
<sequence length="215" mass="23337">MAFSAQLSRIFSKTRVGADTDQQSDATATTGSGVQVTTPRGSDAIYELFGAPSDAGHNRAAHFQDEPSATTAPDDIIRRLNDQYYQAIASSRFSLTDRWVDSGLLTGEGQARQPWEEHAVDNNATGSISDLLADIEELEEAFGPLRHGESPEPVVPEPMPEILLLFAPPEFQATALRRPASLPPSLVRREHHTLAIDSPMVARDAASIAYPETNQ</sequence>
<evidence type="ECO:0000256" key="1">
    <source>
        <dbReference type="SAM" id="MobiDB-lite"/>
    </source>
</evidence>
<dbReference type="Proteomes" id="UP001494588">
    <property type="component" value="Unassembled WGS sequence"/>
</dbReference>
<name>A0ABU9QSF9_9BURK</name>
<evidence type="ECO:0000313" key="2">
    <source>
        <dbReference type="EMBL" id="MEM5292361.1"/>
    </source>
</evidence>
<dbReference type="InterPro" id="IPR047914">
    <property type="entry name" value="TagK-like_C"/>
</dbReference>
<keyword evidence="3" id="KW-1185">Reference proteome</keyword>
<feature type="compositionally biased region" description="Low complexity" evidence="1">
    <location>
        <begin position="19"/>
        <end position="30"/>
    </location>
</feature>
<protein>
    <submittedName>
        <fullName evidence="2">TagK domain-containing protein</fullName>
    </submittedName>
</protein>
<dbReference type="NCBIfam" id="NF033419">
    <property type="entry name" value="T6SS_TagK_dom"/>
    <property type="match status" value="1"/>
</dbReference>
<accession>A0ABU9QSF9</accession>
<feature type="region of interest" description="Disordered" evidence="1">
    <location>
        <begin position="15"/>
        <end position="38"/>
    </location>
</feature>
<organism evidence="2 3">
    <name type="scientific">Paraburkholderia sabiae</name>
    <dbReference type="NCBI Taxonomy" id="273251"/>
    <lineage>
        <taxon>Bacteria</taxon>
        <taxon>Pseudomonadati</taxon>
        <taxon>Pseudomonadota</taxon>
        <taxon>Betaproteobacteria</taxon>
        <taxon>Burkholderiales</taxon>
        <taxon>Burkholderiaceae</taxon>
        <taxon>Paraburkholderia</taxon>
    </lineage>
</organism>
<comment type="caution">
    <text evidence="2">The sequence shown here is derived from an EMBL/GenBank/DDBJ whole genome shotgun (WGS) entry which is preliminary data.</text>
</comment>
<evidence type="ECO:0000313" key="3">
    <source>
        <dbReference type="Proteomes" id="UP001494588"/>
    </source>
</evidence>
<dbReference type="EMBL" id="JAZHGC010000085">
    <property type="protein sequence ID" value="MEM5292361.1"/>
    <property type="molecule type" value="Genomic_DNA"/>
</dbReference>